<gene>
    <name evidence="2" type="ORF">TI39_contig760g00001</name>
</gene>
<organism evidence="2 3">
    <name type="scientific">Zymoseptoria brevis</name>
    <dbReference type="NCBI Taxonomy" id="1047168"/>
    <lineage>
        <taxon>Eukaryota</taxon>
        <taxon>Fungi</taxon>
        <taxon>Dikarya</taxon>
        <taxon>Ascomycota</taxon>
        <taxon>Pezizomycotina</taxon>
        <taxon>Dothideomycetes</taxon>
        <taxon>Dothideomycetidae</taxon>
        <taxon>Mycosphaerellales</taxon>
        <taxon>Mycosphaerellaceae</taxon>
        <taxon>Zymoseptoria</taxon>
    </lineage>
</organism>
<keyword evidence="3" id="KW-1185">Reference proteome</keyword>
<reference evidence="2 3" key="1">
    <citation type="submission" date="2015-03" db="EMBL/GenBank/DDBJ databases">
        <title>RNA-seq based gene annotation and comparative genomics of four Zymoseptoria species reveal species-specific pathogenicity related genes and transposable element activity.</title>
        <authorList>
            <person name="Grandaubert J."/>
            <person name="Bhattacharyya A."/>
            <person name="Stukenbrock E.H."/>
        </authorList>
    </citation>
    <scope>NUCLEOTIDE SEQUENCE [LARGE SCALE GENOMIC DNA]</scope>
    <source>
        <strain evidence="2 3">Zb18110</strain>
    </source>
</reference>
<dbReference type="Proteomes" id="UP000033647">
    <property type="component" value="Unassembled WGS sequence"/>
</dbReference>
<accession>A0A0F4GFV0</accession>
<evidence type="ECO:0000313" key="2">
    <source>
        <dbReference type="EMBL" id="KJX96178.1"/>
    </source>
</evidence>
<feature type="domain" description="DUF6570" evidence="1">
    <location>
        <begin position="55"/>
        <end position="108"/>
    </location>
</feature>
<name>A0A0F4GFV0_9PEZI</name>
<evidence type="ECO:0000259" key="1">
    <source>
        <dbReference type="Pfam" id="PF20209"/>
    </source>
</evidence>
<dbReference type="OrthoDB" id="4369803at2759"/>
<sequence length="109" mass="12707">MLLLKDFNEAVLSKEYFTYSKCNERRLRDTKDRNNSRCTSYSTKGKKAKRRDYLLNSRANNMRPGDLPALDALTDTEEMLIARVHPILKFVLTDRGVQQLYSGYVAHFL</sequence>
<dbReference type="InterPro" id="IPR046700">
    <property type="entry name" value="DUF6570"/>
</dbReference>
<dbReference type="AlphaFoldDB" id="A0A0F4GFV0"/>
<protein>
    <recommendedName>
        <fullName evidence="1">DUF6570 domain-containing protein</fullName>
    </recommendedName>
</protein>
<proteinExistence type="predicted"/>
<comment type="caution">
    <text evidence="2">The sequence shown here is derived from an EMBL/GenBank/DDBJ whole genome shotgun (WGS) entry which is preliminary data.</text>
</comment>
<evidence type="ECO:0000313" key="3">
    <source>
        <dbReference type="Proteomes" id="UP000033647"/>
    </source>
</evidence>
<dbReference type="Pfam" id="PF20209">
    <property type="entry name" value="DUF6570"/>
    <property type="match status" value="1"/>
</dbReference>
<dbReference type="EMBL" id="LAFY01000752">
    <property type="protein sequence ID" value="KJX96178.1"/>
    <property type="molecule type" value="Genomic_DNA"/>
</dbReference>